<name>A0A0D8BIQ3_9ACTN</name>
<proteinExistence type="predicted"/>
<dbReference type="RefSeq" id="WP_242422375.1">
    <property type="nucleotide sequence ID" value="NZ_JYFN01000009.1"/>
</dbReference>
<dbReference type="PANTHER" id="PTHR43794:SF11">
    <property type="entry name" value="AMIDOHYDROLASE-RELATED DOMAIN-CONTAINING PROTEIN"/>
    <property type="match status" value="1"/>
</dbReference>
<dbReference type="InterPro" id="IPR011059">
    <property type="entry name" value="Metal-dep_hydrolase_composite"/>
</dbReference>
<keyword evidence="5" id="KW-1185">Reference proteome</keyword>
<dbReference type="EMBL" id="JYFN01000009">
    <property type="protein sequence ID" value="KJE24021.1"/>
    <property type="molecule type" value="Genomic_DNA"/>
</dbReference>
<evidence type="ECO:0000313" key="4">
    <source>
        <dbReference type="EMBL" id="KJE24021.1"/>
    </source>
</evidence>
<dbReference type="Gene3D" id="3.20.20.140">
    <property type="entry name" value="Metal-dependent hydrolases"/>
    <property type="match status" value="1"/>
</dbReference>
<comment type="caution">
    <text evidence="4">The sequence shown here is derived from an EMBL/GenBank/DDBJ whole genome shotgun (WGS) entry which is preliminary data.</text>
</comment>
<dbReference type="Pfam" id="PF01979">
    <property type="entry name" value="Amidohydro_1"/>
    <property type="match status" value="1"/>
</dbReference>
<dbReference type="SUPFAM" id="SSF51338">
    <property type="entry name" value="Composite domain of metallo-dependent hydrolases"/>
    <property type="match status" value="1"/>
</dbReference>
<dbReference type="InterPro" id="IPR050287">
    <property type="entry name" value="MTA/SAH_deaminase"/>
</dbReference>
<dbReference type="InterPro" id="IPR032466">
    <property type="entry name" value="Metal_Hydrolase"/>
</dbReference>
<reference evidence="4 5" key="2">
    <citation type="journal article" date="2016" name="Genome Announc.">
        <title>Permanent Draft Genome Sequences for Two Variants of Frankia sp. Strain CpI1, the First Frankia Strain Isolated from Root Nodules of Comptonia peregrina.</title>
        <authorList>
            <person name="Oshone R."/>
            <person name="Hurst S.G.IV."/>
            <person name="Abebe-Akele F."/>
            <person name="Simpson S."/>
            <person name="Morris K."/>
            <person name="Thomas W.K."/>
            <person name="Tisa L.S."/>
        </authorList>
    </citation>
    <scope>NUCLEOTIDE SEQUENCE [LARGE SCALE GENOMIC DNA]</scope>
    <source>
        <strain evidence="5">CpI1-S</strain>
    </source>
</reference>
<reference evidence="5" key="1">
    <citation type="submission" date="2015-02" db="EMBL/GenBank/DDBJ databases">
        <title>Draft Genome of Frankia sp. CpI1-S.</title>
        <authorList>
            <person name="Oshone R.T."/>
            <person name="Ngom M."/>
            <person name="Ghodhbane-Gtari F."/>
            <person name="Gtari M."/>
            <person name="Morris K."/>
            <person name="Thomas K."/>
            <person name="Sen A."/>
            <person name="Tisa L.S."/>
        </authorList>
    </citation>
    <scope>NUCLEOTIDE SEQUENCE [LARGE SCALE GENOMIC DNA]</scope>
    <source>
        <strain evidence="5">CpI1-S</strain>
    </source>
</reference>
<feature type="domain" description="Amidohydrolase-related" evidence="3">
    <location>
        <begin position="91"/>
        <end position="425"/>
    </location>
</feature>
<dbReference type="Gene3D" id="2.30.40.10">
    <property type="entry name" value="Urease, subunit C, domain 1"/>
    <property type="match status" value="1"/>
</dbReference>
<evidence type="ECO:0000256" key="2">
    <source>
        <dbReference type="SAM" id="MobiDB-lite"/>
    </source>
</evidence>
<keyword evidence="1 4" id="KW-0378">Hydrolase</keyword>
<dbReference type="AlphaFoldDB" id="A0A0D8BIQ3"/>
<dbReference type="EC" id="3.5.4.43" evidence="4"/>
<sequence>MTEPHSAPALAPAATSAPAATPGPAVSRPITAPVSADLLVVGAELVATVDADRREIRGGWVAVTDGLVSAIGGPADPPPPARRTLRADGALVTPGLVNTHHHIYQNLTRAFAPALGGTLFTWLSTLYPLWSRLDEEAVHVSAYVGLTELALGGCTTTTDHLYVHPRGGGDLISAEIAAATALGLRFHPTRGSMSLSAKDGGLPPDSVVQDDDEILAESARLVARHHDPSWGAMVRVALAPCSPFSVSPALMRATAELAEQLDVRLHTHLAEDPEEDEYCLAVFGRRPIDQFAEVGWAGDRAWVAHCICPNPEEVARLGAWGTGVAHCPSSNMILGGGLAPIAELRAAGVPVGLGCDGSSSADSASLWLEARTAMLLGRLRHGSASMSARDALEIATRGGAGCLGRAGEIGELSVGAVGDLVVWPLDGVAFAGALSDPIDAWLRCGPTAARHTVVAGRLVVEDGRPVHPDLPAMLDRHRTLAAGIQRAFDDAGTAYPVQRERSGAEASG</sequence>
<dbReference type="CDD" id="cd01298">
    <property type="entry name" value="ATZ_TRZ_like"/>
    <property type="match status" value="1"/>
</dbReference>
<evidence type="ECO:0000259" key="3">
    <source>
        <dbReference type="Pfam" id="PF01979"/>
    </source>
</evidence>
<dbReference type="Proteomes" id="UP000032545">
    <property type="component" value="Unassembled WGS sequence"/>
</dbReference>
<feature type="region of interest" description="Disordered" evidence="2">
    <location>
        <begin position="1"/>
        <end position="26"/>
    </location>
</feature>
<dbReference type="InterPro" id="IPR006680">
    <property type="entry name" value="Amidohydro-rel"/>
</dbReference>
<dbReference type="PANTHER" id="PTHR43794">
    <property type="entry name" value="AMINOHYDROLASE SSNA-RELATED"/>
    <property type="match status" value="1"/>
</dbReference>
<evidence type="ECO:0000313" key="5">
    <source>
        <dbReference type="Proteomes" id="UP000032545"/>
    </source>
</evidence>
<evidence type="ECO:0000256" key="1">
    <source>
        <dbReference type="ARBA" id="ARBA00022801"/>
    </source>
</evidence>
<dbReference type="SUPFAM" id="SSF51556">
    <property type="entry name" value="Metallo-dependent hydrolases"/>
    <property type="match status" value="1"/>
</dbReference>
<protein>
    <submittedName>
        <fullName evidence="4">Cytosine deaminase-like metal-dependent hydrolase</fullName>
        <ecNumber evidence="4">3.5.4.43</ecNumber>
    </submittedName>
</protein>
<dbReference type="NCBIfam" id="NF006055">
    <property type="entry name" value="PRK08203.1"/>
    <property type="match status" value="1"/>
</dbReference>
<feature type="compositionally biased region" description="Low complexity" evidence="2">
    <location>
        <begin position="1"/>
        <end position="25"/>
    </location>
</feature>
<dbReference type="PATRIC" id="fig|1502723.3.peg.6590"/>
<organism evidence="4 5">
    <name type="scientific">Frankia torreyi</name>
    <dbReference type="NCBI Taxonomy" id="1856"/>
    <lineage>
        <taxon>Bacteria</taxon>
        <taxon>Bacillati</taxon>
        <taxon>Actinomycetota</taxon>
        <taxon>Actinomycetes</taxon>
        <taxon>Frankiales</taxon>
        <taxon>Frankiaceae</taxon>
        <taxon>Frankia</taxon>
    </lineage>
</organism>
<dbReference type="GO" id="GO:0018763">
    <property type="term" value="F:hydroxydechloroatrazine ethylaminohydrolase activity"/>
    <property type="evidence" value="ECO:0007669"/>
    <property type="project" value="UniProtKB-EC"/>
</dbReference>
<accession>A0A0D8BIQ3</accession>
<gene>
    <name evidence="4" type="ORF">FF36_01710</name>
</gene>